<evidence type="ECO:0000256" key="2">
    <source>
        <dbReference type="ARBA" id="ARBA00022664"/>
    </source>
</evidence>
<dbReference type="PANTHER" id="PTHR15608">
    <property type="entry name" value="SPLICING FACTOR U2AF-ASSOCIATED PROTEIN 2"/>
    <property type="match status" value="1"/>
</dbReference>
<evidence type="ECO:0000256" key="4">
    <source>
        <dbReference type="ARBA" id="ARBA00022884"/>
    </source>
</evidence>
<dbReference type="GO" id="GO:0005684">
    <property type="term" value="C:U2-type spliceosomal complex"/>
    <property type="evidence" value="ECO:0007669"/>
    <property type="project" value="TreeGrafter"/>
</dbReference>
<evidence type="ECO:0000256" key="6">
    <source>
        <dbReference type="PROSITE-ProRule" id="PRU00176"/>
    </source>
</evidence>
<dbReference type="SMART" id="SM00360">
    <property type="entry name" value="RRM"/>
    <property type="match status" value="2"/>
</dbReference>
<dbReference type="InterPro" id="IPR034393">
    <property type="entry name" value="TatSF1-like"/>
</dbReference>
<accession>A0A7S0RM91</accession>
<evidence type="ECO:0000259" key="8">
    <source>
        <dbReference type="PROSITE" id="PS50102"/>
    </source>
</evidence>
<dbReference type="InterPro" id="IPR035979">
    <property type="entry name" value="RBD_domain_sf"/>
</dbReference>
<dbReference type="GO" id="GO:0000398">
    <property type="term" value="P:mRNA splicing, via spliceosome"/>
    <property type="evidence" value="ECO:0007669"/>
    <property type="project" value="InterPro"/>
</dbReference>
<dbReference type="GO" id="GO:0005686">
    <property type="term" value="C:U2 snRNP"/>
    <property type="evidence" value="ECO:0007669"/>
    <property type="project" value="TreeGrafter"/>
</dbReference>
<dbReference type="AlphaFoldDB" id="A0A7S0RM91"/>
<evidence type="ECO:0000256" key="1">
    <source>
        <dbReference type="ARBA" id="ARBA00007747"/>
    </source>
</evidence>
<comment type="similarity">
    <text evidence="1">Belongs to the HTATSF1 family.</text>
</comment>
<dbReference type="Pfam" id="PF14237">
    <property type="entry name" value="GYF_2"/>
    <property type="match status" value="1"/>
</dbReference>
<keyword evidence="3" id="KW-0677">Repeat</keyword>
<dbReference type="Gene3D" id="3.30.70.330">
    <property type="match status" value="2"/>
</dbReference>
<dbReference type="EMBL" id="HBFB01018060">
    <property type="protein sequence ID" value="CAD8681437.1"/>
    <property type="molecule type" value="Transcribed_RNA"/>
</dbReference>
<name>A0A7S0RM91_9CHLO</name>
<feature type="region of interest" description="Disordered" evidence="7">
    <location>
        <begin position="170"/>
        <end position="229"/>
    </location>
</feature>
<dbReference type="GO" id="GO:0003723">
    <property type="term" value="F:RNA binding"/>
    <property type="evidence" value="ECO:0007669"/>
    <property type="project" value="UniProtKB-UniRule"/>
</dbReference>
<dbReference type="Pfam" id="PF00076">
    <property type="entry name" value="RRM_1"/>
    <property type="match status" value="2"/>
</dbReference>
<organism evidence="9">
    <name type="scientific">Chlamydomonas leiostraca</name>
    <dbReference type="NCBI Taxonomy" id="1034604"/>
    <lineage>
        <taxon>Eukaryota</taxon>
        <taxon>Viridiplantae</taxon>
        <taxon>Chlorophyta</taxon>
        <taxon>core chlorophytes</taxon>
        <taxon>Chlorophyceae</taxon>
        <taxon>CS clade</taxon>
        <taxon>Chlamydomonadales</taxon>
        <taxon>Chlamydomonadaceae</taxon>
        <taxon>Chlamydomonas</taxon>
    </lineage>
</organism>
<dbReference type="PROSITE" id="PS50102">
    <property type="entry name" value="RRM"/>
    <property type="match status" value="2"/>
</dbReference>
<feature type="domain" description="RRM" evidence="8">
    <location>
        <begin position="371"/>
        <end position="455"/>
    </location>
</feature>
<dbReference type="FunFam" id="3.30.70.330:FF:000105">
    <property type="entry name" value="HIV Tat-specific factor 1 homolog"/>
    <property type="match status" value="1"/>
</dbReference>
<reference evidence="9" key="1">
    <citation type="submission" date="2021-01" db="EMBL/GenBank/DDBJ databases">
        <authorList>
            <person name="Corre E."/>
            <person name="Pelletier E."/>
            <person name="Niang G."/>
            <person name="Scheremetjew M."/>
            <person name="Finn R."/>
            <person name="Kale V."/>
            <person name="Holt S."/>
            <person name="Cochrane G."/>
            <person name="Meng A."/>
            <person name="Brown T."/>
            <person name="Cohen L."/>
        </authorList>
    </citation>
    <scope>NUCLEOTIDE SEQUENCE</scope>
    <source>
        <strain evidence="9">SAG 11-49</strain>
    </source>
</reference>
<evidence type="ECO:0000256" key="3">
    <source>
        <dbReference type="ARBA" id="ARBA00022737"/>
    </source>
</evidence>
<dbReference type="InterPro" id="IPR025640">
    <property type="entry name" value="GYF_2"/>
</dbReference>
<dbReference type="CDD" id="cd12281">
    <property type="entry name" value="RRM1_TatSF1_like"/>
    <property type="match status" value="1"/>
</dbReference>
<proteinExistence type="inferred from homology"/>
<keyword evidence="5" id="KW-0508">mRNA splicing</keyword>
<keyword evidence="2" id="KW-0507">mRNA processing</keyword>
<feature type="compositionally biased region" description="Low complexity" evidence="7">
    <location>
        <begin position="187"/>
        <end position="213"/>
    </location>
</feature>
<sequence length="525" mass="55209">MSGWWTLDSSTGQPVGPYDLKALQGLISNGYVTESTPLWKDGAPEWLKLGEIEELQPLVQVAAEVAKAGKKKVPEAPADELAAFQAEINALEAAGTEGGEDEGGGDATPEELEFEDDDGTIYIWDKKLRKYMPKGGASVGPGSEGGAGYDMEAMTYTGDDEVIPSLKAAVAGEEGAAAEDRKRKATEAGGPSSEADAGAAEGAPAAAPAGPAGRRNKKQKGQPAAPAKPAEWFELKNNTSVYVTGLPLDVTVEEVVTVFSKYGLIKEDEQRQPRIKLYRDKATGSLKGDALVTYLREPSVPLACQLLDGAPFRADSTTNMTVTVAKFEMKGERYEPKAKAISKKERKMMLQKQEKLLTWGGFDDKLTAEKSTVILRNMFAAGEVALQSEAEELEGEISAECAKCGPVDKVRVFKDHPQGVVSVRFTTAEGVAACLARMSGRFFAGRQIAAEMWDGVTNYAAVKVKESEAEQEARLEAYARELESRAAAKAAAEAAAAAAGGAAPAAAGGADAGGADAAGGDVTMS</sequence>
<evidence type="ECO:0000256" key="7">
    <source>
        <dbReference type="SAM" id="MobiDB-lite"/>
    </source>
</evidence>
<dbReference type="InterPro" id="IPR000504">
    <property type="entry name" value="RRM_dom"/>
</dbReference>
<dbReference type="InterPro" id="IPR034392">
    <property type="entry name" value="TatSF1-like_RRM1"/>
</dbReference>
<dbReference type="FunFam" id="3.30.70.330:FF:000329">
    <property type="entry name" value="splicing factor U2AF-associated protein 2"/>
    <property type="match status" value="1"/>
</dbReference>
<dbReference type="SUPFAM" id="SSF54928">
    <property type="entry name" value="RNA-binding domain, RBD"/>
    <property type="match status" value="2"/>
</dbReference>
<dbReference type="InterPro" id="IPR012677">
    <property type="entry name" value="Nucleotide-bd_a/b_plait_sf"/>
</dbReference>
<evidence type="ECO:0000256" key="5">
    <source>
        <dbReference type="ARBA" id="ARBA00023187"/>
    </source>
</evidence>
<keyword evidence="4 6" id="KW-0694">RNA-binding</keyword>
<protein>
    <recommendedName>
        <fullName evidence="8">RRM domain-containing protein</fullName>
    </recommendedName>
</protein>
<feature type="domain" description="RRM" evidence="8">
    <location>
        <begin position="239"/>
        <end position="327"/>
    </location>
</feature>
<evidence type="ECO:0000313" key="9">
    <source>
        <dbReference type="EMBL" id="CAD8681437.1"/>
    </source>
</evidence>
<dbReference type="PANTHER" id="PTHR15608:SF0">
    <property type="entry name" value="HIV TAT-SPECIFIC FACTOR 1"/>
    <property type="match status" value="1"/>
</dbReference>
<gene>
    <name evidence="9" type="ORF">CLEI1391_LOCUS10134</name>
</gene>